<evidence type="ECO:0000313" key="3">
    <source>
        <dbReference type="EMBL" id="CCH76778.1"/>
    </source>
</evidence>
<keyword evidence="4" id="KW-1185">Reference proteome</keyword>
<name>A0A077LTF7_9MICO</name>
<reference evidence="3 4" key="1">
    <citation type="journal article" date="2013" name="ISME J.">
        <title>A metabolic model for members of the genus Tetrasphaera involved in enhanced biological phosphorus removal.</title>
        <authorList>
            <person name="Kristiansen R."/>
            <person name="Nguyen H.T.T."/>
            <person name="Saunders A.M."/>
            <person name="Nielsen J.L."/>
            <person name="Wimmer R."/>
            <person name="Le V.Q."/>
            <person name="McIlroy S.J."/>
            <person name="Petrovski S."/>
            <person name="Seviour R.J."/>
            <person name="Calteau A."/>
            <person name="Nielsen K.L."/>
            <person name="Nielsen P.H."/>
        </authorList>
    </citation>
    <scope>NUCLEOTIDE SEQUENCE [LARGE SCALE GENOMIC DNA]</scope>
    <source>
        <strain evidence="3 4">T1-X7</strain>
    </source>
</reference>
<evidence type="ECO:0000259" key="2">
    <source>
        <dbReference type="Pfam" id="PF07811"/>
    </source>
</evidence>
<dbReference type="Pfam" id="PF07811">
    <property type="entry name" value="TadE"/>
    <property type="match status" value="1"/>
</dbReference>
<evidence type="ECO:0000313" key="4">
    <source>
        <dbReference type="Proteomes" id="UP000035721"/>
    </source>
</evidence>
<proteinExistence type="predicted"/>
<keyword evidence="1" id="KW-0472">Membrane</keyword>
<dbReference type="AlphaFoldDB" id="A0A077LTF7"/>
<sequence length="139" mass="14028">MSPAPSGAERPPPRLPGGSEAGAAVTDFVMVSGLLTLLFVAVLQLGVALHVRNTLISCASEGARLGARADASPGDGAARARLLISRAISDAYARDVSAGVETADGVQVVVVRVHAPMPVIGLLGPHDLEVAGRAFAEGQ</sequence>
<organism evidence="3 4">
    <name type="scientific">Nostocoides japonicum T1-X7</name>
    <dbReference type="NCBI Taxonomy" id="1194083"/>
    <lineage>
        <taxon>Bacteria</taxon>
        <taxon>Bacillati</taxon>
        <taxon>Actinomycetota</taxon>
        <taxon>Actinomycetes</taxon>
        <taxon>Micrococcales</taxon>
        <taxon>Intrasporangiaceae</taxon>
        <taxon>Nostocoides</taxon>
    </lineage>
</organism>
<dbReference type="EMBL" id="CAJB01000054">
    <property type="protein sequence ID" value="CCH76778.1"/>
    <property type="molecule type" value="Genomic_DNA"/>
</dbReference>
<keyword evidence="1" id="KW-1133">Transmembrane helix</keyword>
<comment type="caution">
    <text evidence="3">The sequence shown here is derived from an EMBL/GenBank/DDBJ whole genome shotgun (WGS) entry which is preliminary data.</text>
</comment>
<evidence type="ECO:0000256" key="1">
    <source>
        <dbReference type="SAM" id="Phobius"/>
    </source>
</evidence>
<protein>
    <recommendedName>
        <fullName evidence="2">TadE-like domain-containing protein</fullName>
    </recommendedName>
</protein>
<feature type="transmembrane region" description="Helical" evidence="1">
    <location>
        <begin position="28"/>
        <end position="51"/>
    </location>
</feature>
<dbReference type="Proteomes" id="UP000035721">
    <property type="component" value="Unassembled WGS sequence"/>
</dbReference>
<feature type="domain" description="TadE-like" evidence="2">
    <location>
        <begin position="22"/>
        <end position="64"/>
    </location>
</feature>
<dbReference type="InterPro" id="IPR012495">
    <property type="entry name" value="TadE-like_dom"/>
</dbReference>
<dbReference type="STRING" id="1194083.BN12_1470004"/>
<keyword evidence="1" id="KW-0812">Transmembrane</keyword>
<dbReference type="RefSeq" id="WP_327152658.1">
    <property type="nucleotide sequence ID" value="NZ_HF570958.1"/>
</dbReference>
<gene>
    <name evidence="3" type="ORF">BN12_1470004</name>
</gene>
<accession>A0A077LTF7</accession>